<evidence type="ECO:0000256" key="9">
    <source>
        <dbReference type="SAM" id="MobiDB-lite"/>
    </source>
</evidence>
<dbReference type="Proteomes" id="UP000279236">
    <property type="component" value="Unassembled WGS sequence"/>
</dbReference>
<dbReference type="CDD" id="cd17299">
    <property type="entry name" value="acetolactate_decarboxylase"/>
    <property type="match status" value="1"/>
</dbReference>
<dbReference type="PANTHER" id="PTHR35524">
    <property type="entry name" value="ALPHA-ACETOLACTATE DECARBOXYLASE"/>
    <property type="match status" value="1"/>
</dbReference>
<feature type="region of interest" description="Disordered" evidence="9">
    <location>
        <begin position="24"/>
        <end position="52"/>
    </location>
</feature>
<evidence type="ECO:0000256" key="8">
    <source>
        <dbReference type="ARBA" id="ARBA00023239"/>
    </source>
</evidence>
<dbReference type="STRING" id="105984.A0A427XTB6"/>
<organism evidence="11 12">
    <name type="scientific">Apiotrichum porosum</name>
    <dbReference type="NCBI Taxonomy" id="105984"/>
    <lineage>
        <taxon>Eukaryota</taxon>
        <taxon>Fungi</taxon>
        <taxon>Dikarya</taxon>
        <taxon>Basidiomycota</taxon>
        <taxon>Agaricomycotina</taxon>
        <taxon>Tremellomycetes</taxon>
        <taxon>Trichosporonales</taxon>
        <taxon>Trichosporonaceae</taxon>
        <taxon>Apiotrichum</taxon>
    </lineage>
</organism>
<protein>
    <recommendedName>
        <fullName evidence="5">Alpha-acetolactate decarboxylase</fullName>
        <ecNumber evidence="4">4.1.1.5</ecNumber>
    </recommendedName>
</protein>
<keyword evidence="8" id="KW-0456">Lyase</keyword>
<comment type="pathway">
    <text evidence="2">Polyol metabolism; (R,R)-butane-2,3-diol biosynthesis; (R,R)-butane-2,3-diol from pyruvate: step 2/3.</text>
</comment>
<keyword evidence="12" id="KW-1185">Reference proteome</keyword>
<reference evidence="11 12" key="1">
    <citation type="submission" date="2018-11" db="EMBL/GenBank/DDBJ databases">
        <title>Genome sequence of Apiotrichum porosum DSM 27194.</title>
        <authorList>
            <person name="Aliyu H."/>
            <person name="Gorte O."/>
            <person name="Ochsenreither K."/>
        </authorList>
    </citation>
    <scope>NUCLEOTIDE SEQUENCE [LARGE SCALE GENOMIC DNA]</scope>
    <source>
        <strain evidence="11 12">DSM 27194</strain>
    </source>
</reference>
<feature type="compositionally biased region" description="Gly residues" evidence="9">
    <location>
        <begin position="31"/>
        <end position="47"/>
    </location>
</feature>
<dbReference type="EC" id="4.1.1.5" evidence="4"/>
<evidence type="ECO:0000256" key="3">
    <source>
        <dbReference type="ARBA" id="ARBA00007106"/>
    </source>
</evidence>
<comment type="caution">
    <text evidence="11">The sequence shown here is derived from an EMBL/GenBank/DDBJ whole genome shotgun (WGS) entry which is preliminary data.</text>
</comment>
<dbReference type="AlphaFoldDB" id="A0A427XTB6"/>
<keyword evidence="7" id="KW-0005">Acetoin biosynthesis</keyword>
<feature type="signal peptide" evidence="10">
    <location>
        <begin position="1"/>
        <end position="20"/>
    </location>
</feature>
<dbReference type="Gene3D" id="3.30.1330.80">
    <property type="entry name" value="Hypothetical protein, similar to alpha- acetolactate decarboxylase, domain 2"/>
    <property type="match status" value="2"/>
</dbReference>
<dbReference type="OrthoDB" id="509395at2759"/>
<dbReference type="GeneID" id="39592795"/>
<feature type="chain" id="PRO_5019517819" description="Alpha-acetolactate decarboxylase" evidence="10">
    <location>
        <begin position="21"/>
        <end position="278"/>
    </location>
</feature>
<dbReference type="GO" id="GO:0045151">
    <property type="term" value="P:acetoin biosynthetic process"/>
    <property type="evidence" value="ECO:0007669"/>
    <property type="project" value="UniProtKB-KW"/>
</dbReference>
<comment type="similarity">
    <text evidence="3">Belongs to the alpha-acetolactate decarboxylase family.</text>
</comment>
<name>A0A427XTB6_9TREE</name>
<evidence type="ECO:0000256" key="7">
    <source>
        <dbReference type="ARBA" id="ARBA00023061"/>
    </source>
</evidence>
<evidence type="ECO:0000256" key="10">
    <source>
        <dbReference type="SAM" id="SignalP"/>
    </source>
</evidence>
<evidence type="ECO:0000256" key="1">
    <source>
        <dbReference type="ARBA" id="ARBA00001784"/>
    </source>
</evidence>
<evidence type="ECO:0000256" key="2">
    <source>
        <dbReference type="ARBA" id="ARBA00005170"/>
    </source>
</evidence>
<comment type="catalytic activity">
    <reaction evidence="1">
        <text>(2S)-2-acetolactate + H(+) = (R)-acetoin + CO2</text>
        <dbReference type="Rhea" id="RHEA:21580"/>
        <dbReference type="ChEBI" id="CHEBI:15378"/>
        <dbReference type="ChEBI" id="CHEBI:15686"/>
        <dbReference type="ChEBI" id="CHEBI:16526"/>
        <dbReference type="ChEBI" id="CHEBI:58476"/>
        <dbReference type="EC" id="4.1.1.5"/>
    </reaction>
</comment>
<evidence type="ECO:0000313" key="11">
    <source>
        <dbReference type="EMBL" id="RSH82048.1"/>
    </source>
</evidence>
<dbReference type="Pfam" id="PF03306">
    <property type="entry name" value="AAL_decarboxy"/>
    <property type="match status" value="1"/>
</dbReference>
<dbReference type="SUPFAM" id="SSF117856">
    <property type="entry name" value="AF0104/ALDC/Ptd012-like"/>
    <property type="match status" value="1"/>
</dbReference>
<dbReference type="EMBL" id="RSCE01000006">
    <property type="protein sequence ID" value="RSH82048.1"/>
    <property type="molecule type" value="Genomic_DNA"/>
</dbReference>
<accession>A0A427XTB6</accession>
<sequence length="278" mass="29295">MKLLALVSVAAALGNYAVSANPVPKSNNGNNGQGNNGQGNNGHGNNGHSGSTTPVNELYQYSVIAALVDGVASHGTLVKNVMAHGDLGLGTFDSLIGEMVVVDGVVYHAFANKTVTVVDPETIETPFAAVTTFESQIETSAAITNFTGFTASLPTWFGNTSITNHFAAYRLEGTFNLRIRAPGGQCFALESLANVTARQTEWEYTNIEGTMVGFRTPKYAAEVNAAGDHLHFINANRTIAGHVLEVASVGNVDIKLAKITNLHVEVPSEGEFNLAAFV</sequence>
<evidence type="ECO:0000256" key="6">
    <source>
        <dbReference type="ARBA" id="ARBA00022793"/>
    </source>
</evidence>
<dbReference type="InterPro" id="IPR005128">
    <property type="entry name" value="Acetolactate_a_deCO2ase"/>
</dbReference>
<evidence type="ECO:0000313" key="12">
    <source>
        <dbReference type="Proteomes" id="UP000279236"/>
    </source>
</evidence>
<dbReference type="UniPathway" id="UPA00626">
    <property type="reaction ID" value="UER00678"/>
</dbReference>
<dbReference type="PANTHER" id="PTHR35524:SF1">
    <property type="entry name" value="ALPHA-ACETOLACTATE DECARBOXYLASE"/>
    <property type="match status" value="1"/>
</dbReference>
<evidence type="ECO:0000256" key="4">
    <source>
        <dbReference type="ARBA" id="ARBA00013204"/>
    </source>
</evidence>
<dbReference type="RefSeq" id="XP_028476503.1">
    <property type="nucleotide sequence ID" value="XM_028623570.1"/>
</dbReference>
<dbReference type="GO" id="GO:0047605">
    <property type="term" value="F:acetolactate decarboxylase activity"/>
    <property type="evidence" value="ECO:0007669"/>
    <property type="project" value="UniProtKB-EC"/>
</dbReference>
<evidence type="ECO:0000256" key="5">
    <source>
        <dbReference type="ARBA" id="ARBA00020164"/>
    </source>
</evidence>
<proteinExistence type="inferred from homology"/>
<keyword evidence="10" id="KW-0732">Signal</keyword>
<keyword evidence="6" id="KW-0210">Decarboxylase</keyword>
<gene>
    <name evidence="11" type="ORF">EHS24_008252</name>
</gene>